<gene>
    <name evidence="1" type="ORF">COW36_23470</name>
</gene>
<protein>
    <submittedName>
        <fullName evidence="1">Uncharacterized protein</fullName>
    </submittedName>
</protein>
<dbReference type="AlphaFoldDB" id="A0A2M7FXU6"/>
<accession>A0A2M7FXU6</accession>
<organism evidence="1 2">
    <name type="scientific">bacterium (Candidatus Blackallbacteria) CG17_big_fil_post_rev_8_21_14_2_50_48_46</name>
    <dbReference type="NCBI Taxonomy" id="2014261"/>
    <lineage>
        <taxon>Bacteria</taxon>
        <taxon>Candidatus Blackallbacteria</taxon>
    </lineage>
</organism>
<proteinExistence type="predicted"/>
<name>A0A2M7FXU6_9BACT</name>
<evidence type="ECO:0000313" key="2">
    <source>
        <dbReference type="Proteomes" id="UP000231019"/>
    </source>
</evidence>
<reference evidence="1 2" key="1">
    <citation type="submission" date="2017-09" db="EMBL/GenBank/DDBJ databases">
        <title>Depth-based differentiation of microbial function through sediment-hosted aquifers and enrichment of novel symbionts in the deep terrestrial subsurface.</title>
        <authorList>
            <person name="Probst A.J."/>
            <person name="Ladd B."/>
            <person name="Jarett J.K."/>
            <person name="Geller-Mcgrath D.E."/>
            <person name="Sieber C.M."/>
            <person name="Emerson J.B."/>
            <person name="Anantharaman K."/>
            <person name="Thomas B.C."/>
            <person name="Malmstrom R."/>
            <person name="Stieglmeier M."/>
            <person name="Klingl A."/>
            <person name="Woyke T."/>
            <person name="Ryan C.M."/>
            <person name="Banfield J.F."/>
        </authorList>
    </citation>
    <scope>NUCLEOTIDE SEQUENCE [LARGE SCALE GENOMIC DNA]</scope>
    <source>
        <strain evidence="1">CG17_big_fil_post_rev_8_21_14_2_50_48_46</strain>
    </source>
</reference>
<sequence>MSQETKELALILRDRLREKQKLTEYHRHAVSYLFKVFEEMINEMKADLQTYGGDPNQIKMYKAPSGDYIVVKMGDSLSSVYSMPDIKLCSVEVQGQSGLCGRVVVFQGDYRNLEIDDPEQLATIEDDSLFIFPDSVLYHIVSPVGLHRTDIPRFAHLVLSKMIQKDEAHYSPILDEIVHQQEAKYQ</sequence>
<comment type="caution">
    <text evidence="1">The sequence shown here is derived from an EMBL/GenBank/DDBJ whole genome shotgun (WGS) entry which is preliminary data.</text>
</comment>
<dbReference type="Proteomes" id="UP000231019">
    <property type="component" value="Unassembled WGS sequence"/>
</dbReference>
<evidence type="ECO:0000313" key="1">
    <source>
        <dbReference type="EMBL" id="PIW14002.1"/>
    </source>
</evidence>
<dbReference type="EMBL" id="PFFQ01000065">
    <property type="protein sequence ID" value="PIW14002.1"/>
    <property type="molecule type" value="Genomic_DNA"/>
</dbReference>